<feature type="domain" description="Cupin type-2" evidence="1">
    <location>
        <begin position="46"/>
        <end position="101"/>
    </location>
</feature>
<dbReference type="RefSeq" id="WP_386771302.1">
    <property type="nucleotide sequence ID" value="NZ_JBHRUG010000003.1"/>
</dbReference>
<proteinExistence type="predicted"/>
<dbReference type="InterPro" id="IPR011051">
    <property type="entry name" value="RmlC_Cupin_sf"/>
</dbReference>
<sequence>MKNLFASIPKDLEQEFFETVVQGEGIKVERIVSRGHRSPASGWYDQAQSEWVVVLKGEAIIAFEQEGDVVLEPGDHIDIPAHKRHRVKWTDPEQETVWLAVHYSRRKA</sequence>
<evidence type="ECO:0000313" key="2">
    <source>
        <dbReference type="EMBL" id="MFC3282492.1"/>
    </source>
</evidence>
<reference evidence="3" key="1">
    <citation type="journal article" date="2019" name="Int. J. Syst. Evol. Microbiol.">
        <title>The Global Catalogue of Microorganisms (GCM) 10K type strain sequencing project: providing services to taxonomists for standard genome sequencing and annotation.</title>
        <authorList>
            <consortium name="The Broad Institute Genomics Platform"/>
            <consortium name="The Broad Institute Genome Sequencing Center for Infectious Disease"/>
            <person name="Wu L."/>
            <person name="Ma J."/>
        </authorList>
    </citation>
    <scope>NUCLEOTIDE SEQUENCE [LARGE SCALE GENOMIC DNA]</scope>
    <source>
        <strain evidence="3">CECT 7698</strain>
    </source>
</reference>
<accession>A0ABV7LJT0</accession>
<evidence type="ECO:0000313" key="3">
    <source>
        <dbReference type="Proteomes" id="UP001595579"/>
    </source>
</evidence>
<evidence type="ECO:0000259" key="1">
    <source>
        <dbReference type="Pfam" id="PF07883"/>
    </source>
</evidence>
<gene>
    <name evidence="2" type="ORF">ACFOEV_02560</name>
</gene>
<dbReference type="Proteomes" id="UP001595579">
    <property type="component" value="Unassembled WGS sequence"/>
</dbReference>
<dbReference type="Pfam" id="PF07883">
    <property type="entry name" value="Cupin_2"/>
    <property type="match status" value="1"/>
</dbReference>
<dbReference type="EMBL" id="JBHRUG010000003">
    <property type="protein sequence ID" value="MFC3282492.1"/>
    <property type="molecule type" value="Genomic_DNA"/>
</dbReference>
<keyword evidence="3" id="KW-1185">Reference proteome</keyword>
<comment type="caution">
    <text evidence="2">The sequence shown here is derived from an EMBL/GenBank/DDBJ whole genome shotgun (WGS) entry which is preliminary data.</text>
</comment>
<dbReference type="InterPro" id="IPR014710">
    <property type="entry name" value="RmlC-like_jellyroll"/>
</dbReference>
<organism evidence="2 3">
    <name type="scientific">Litchfieldella rifensis</name>
    <dbReference type="NCBI Taxonomy" id="762643"/>
    <lineage>
        <taxon>Bacteria</taxon>
        <taxon>Pseudomonadati</taxon>
        <taxon>Pseudomonadota</taxon>
        <taxon>Gammaproteobacteria</taxon>
        <taxon>Oceanospirillales</taxon>
        <taxon>Halomonadaceae</taxon>
        <taxon>Litchfieldella</taxon>
    </lineage>
</organism>
<protein>
    <submittedName>
        <fullName evidence="2">Cupin domain-containing protein</fullName>
    </submittedName>
</protein>
<name>A0ABV7LJT0_9GAMM</name>
<dbReference type="InterPro" id="IPR013096">
    <property type="entry name" value="Cupin_2"/>
</dbReference>
<dbReference type="CDD" id="cd06981">
    <property type="entry name" value="cupin_reut_a1446"/>
    <property type="match status" value="1"/>
</dbReference>
<dbReference type="SUPFAM" id="SSF51182">
    <property type="entry name" value="RmlC-like cupins"/>
    <property type="match status" value="1"/>
</dbReference>
<dbReference type="Gene3D" id="2.60.120.10">
    <property type="entry name" value="Jelly Rolls"/>
    <property type="match status" value="1"/>
</dbReference>